<dbReference type="PROSITE" id="PS00666">
    <property type="entry name" value="DHDPS_2"/>
    <property type="match status" value="1"/>
</dbReference>
<comment type="similarity">
    <text evidence="3 12 13">Belongs to the DapA family.</text>
</comment>
<dbReference type="KEGG" id="panc:E2636_09980"/>
<dbReference type="PRINTS" id="PR00146">
    <property type="entry name" value="DHPICSNTHASE"/>
</dbReference>
<dbReference type="InterPro" id="IPR013785">
    <property type="entry name" value="Aldolase_TIM"/>
</dbReference>
<feature type="binding site" evidence="12 15">
    <location>
        <position position="46"/>
    </location>
    <ligand>
        <name>pyruvate</name>
        <dbReference type="ChEBI" id="CHEBI:15361"/>
    </ligand>
</feature>
<evidence type="ECO:0000256" key="7">
    <source>
        <dbReference type="ARBA" id="ARBA00022915"/>
    </source>
</evidence>
<dbReference type="CDD" id="cd00950">
    <property type="entry name" value="DHDPS"/>
    <property type="match status" value="1"/>
</dbReference>
<name>A0A4P6ZY82_9BACL</name>
<evidence type="ECO:0000313" key="17">
    <source>
        <dbReference type="Proteomes" id="UP000294292"/>
    </source>
</evidence>
<comment type="subcellular location">
    <subcellularLocation>
        <location evidence="12">Cytoplasm</location>
    </subcellularLocation>
</comment>
<feature type="active site" description="Schiff-base intermediate with substrate" evidence="12 14">
    <location>
        <position position="162"/>
    </location>
</feature>
<comment type="catalytic activity">
    <reaction evidence="11 12">
        <text>L-aspartate 4-semialdehyde + pyruvate = (2S,4S)-4-hydroxy-2,3,4,5-tetrahydrodipicolinate + H2O + H(+)</text>
        <dbReference type="Rhea" id="RHEA:34171"/>
        <dbReference type="ChEBI" id="CHEBI:15361"/>
        <dbReference type="ChEBI" id="CHEBI:15377"/>
        <dbReference type="ChEBI" id="CHEBI:15378"/>
        <dbReference type="ChEBI" id="CHEBI:67139"/>
        <dbReference type="ChEBI" id="CHEBI:537519"/>
        <dbReference type="EC" id="4.3.3.7"/>
    </reaction>
</comment>
<evidence type="ECO:0000313" key="16">
    <source>
        <dbReference type="EMBL" id="QBP41441.1"/>
    </source>
</evidence>
<evidence type="ECO:0000256" key="14">
    <source>
        <dbReference type="PIRSR" id="PIRSR001365-1"/>
    </source>
</evidence>
<dbReference type="InterPro" id="IPR002220">
    <property type="entry name" value="DapA-like"/>
</dbReference>
<protein>
    <recommendedName>
        <fullName evidence="4 12">4-hydroxy-tetrahydrodipicolinate synthase</fullName>
        <shortName evidence="12">HTPA synthase</shortName>
        <ecNumber evidence="4 12">4.3.3.7</ecNumber>
    </recommendedName>
</protein>
<organism evidence="16 17">
    <name type="scientific">Paenisporosarcina antarctica</name>
    <dbReference type="NCBI Taxonomy" id="417367"/>
    <lineage>
        <taxon>Bacteria</taxon>
        <taxon>Bacillati</taxon>
        <taxon>Bacillota</taxon>
        <taxon>Bacilli</taxon>
        <taxon>Bacillales</taxon>
        <taxon>Caryophanaceae</taxon>
        <taxon>Paenisporosarcina</taxon>
    </lineage>
</organism>
<dbReference type="InterPro" id="IPR020625">
    <property type="entry name" value="Schiff_base-form_aldolases_AS"/>
</dbReference>
<evidence type="ECO:0000256" key="3">
    <source>
        <dbReference type="ARBA" id="ARBA00007592"/>
    </source>
</evidence>
<evidence type="ECO:0000256" key="13">
    <source>
        <dbReference type="PIRNR" id="PIRNR001365"/>
    </source>
</evidence>
<dbReference type="PROSITE" id="PS00665">
    <property type="entry name" value="DHDPS_1"/>
    <property type="match status" value="1"/>
</dbReference>
<dbReference type="EC" id="4.3.3.7" evidence="4 12"/>
<dbReference type="InterPro" id="IPR005263">
    <property type="entry name" value="DapA"/>
</dbReference>
<dbReference type="HAMAP" id="MF_00418">
    <property type="entry name" value="DapA"/>
    <property type="match status" value="1"/>
</dbReference>
<evidence type="ECO:0000256" key="6">
    <source>
        <dbReference type="ARBA" id="ARBA00022605"/>
    </source>
</evidence>
<dbReference type="NCBIfam" id="TIGR00674">
    <property type="entry name" value="dapA"/>
    <property type="match status" value="1"/>
</dbReference>
<dbReference type="GO" id="GO:0005829">
    <property type="term" value="C:cytosol"/>
    <property type="evidence" value="ECO:0007669"/>
    <property type="project" value="TreeGrafter"/>
</dbReference>
<accession>A0A4P6ZY82</accession>
<sequence>MHIGRVSTAMITPFLPDGSIHFEMVAKLIEHLIATGTDSVVVCGTTGESPTLTDNEKADLIRFTVDSVNNRIPVIAGTGSNSTKASIDLTKIADEAGVNGIMLVTPYYNKPDQRGMFEHFKAIANETKLPVLLYNIPGRSVVNMLPETVLKLSKISNIQAIKEAGGNLEQMSDIIAGSHADFAVYSGDDGLTLPVLSIGGAGVVSVASHVVGADMQKLIRAFEEGRHQDAALIHHALLPLIRALFAKPNPVPVKYALGKLGLDVGSVRLPLVDMIDEEKQNFDQVWSQYKEKQQSFR</sequence>
<dbReference type="SUPFAM" id="SSF51569">
    <property type="entry name" value="Aldolase"/>
    <property type="match status" value="1"/>
</dbReference>
<dbReference type="GO" id="GO:0009089">
    <property type="term" value="P:lysine biosynthetic process via diaminopimelate"/>
    <property type="evidence" value="ECO:0007669"/>
    <property type="project" value="UniProtKB-UniRule"/>
</dbReference>
<evidence type="ECO:0000256" key="11">
    <source>
        <dbReference type="ARBA" id="ARBA00047836"/>
    </source>
</evidence>
<dbReference type="RefSeq" id="WP_134210064.1">
    <property type="nucleotide sequence ID" value="NZ_CP038015.1"/>
</dbReference>
<feature type="binding site" evidence="12 15">
    <location>
        <position position="204"/>
    </location>
    <ligand>
        <name>pyruvate</name>
        <dbReference type="ChEBI" id="CHEBI:15361"/>
    </ligand>
</feature>
<evidence type="ECO:0000256" key="4">
    <source>
        <dbReference type="ARBA" id="ARBA00012086"/>
    </source>
</evidence>
<evidence type="ECO:0000256" key="1">
    <source>
        <dbReference type="ARBA" id="ARBA00003294"/>
    </source>
</evidence>
<evidence type="ECO:0000256" key="9">
    <source>
        <dbReference type="ARBA" id="ARBA00023239"/>
    </source>
</evidence>
<comment type="pathway">
    <text evidence="2 12">Amino-acid biosynthesis; L-lysine biosynthesis via DAP pathway; (S)-tetrahydrodipicolinate from L-aspartate: step 3/4.</text>
</comment>
<comment type="subunit">
    <text evidence="12">Homotetramer; dimer of dimers.</text>
</comment>
<keyword evidence="17" id="KW-1185">Reference proteome</keyword>
<dbReference type="InterPro" id="IPR020624">
    <property type="entry name" value="Schiff_base-form_aldolases_CS"/>
</dbReference>
<comment type="caution">
    <text evidence="12">Was originally thought to be a dihydrodipicolinate synthase (DHDPS), catalyzing the condensation of (S)-aspartate-beta-semialdehyde [(S)-ASA] and pyruvate to dihydrodipicolinate (DHDP). However, it was shown in E.coli that the product of the enzymatic reaction is not dihydrodipicolinate but in fact (4S)-4-hydroxy-2,3,4,5-tetrahydro-(2S)-dipicolinic acid (HTPA), and that the consecutive dehydration reaction leading to DHDP is not spontaneous but catalyzed by DapB.</text>
</comment>
<gene>
    <name evidence="12 16" type="primary">dapA</name>
    <name evidence="16" type="ORF">E2636_09980</name>
</gene>
<keyword evidence="9 12" id="KW-0456">Lyase</keyword>
<keyword evidence="7 12" id="KW-0220">Diaminopimelate biosynthesis</keyword>
<evidence type="ECO:0000256" key="2">
    <source>
        <dbReference type="ARBA" id="ARBA00005120"/>
    </source>
</evidence>
<dbReference type="PIRSF" id="PIRSF001365">
    <property type="entry name" value="DHDPS"/>
    <property type="match status" value="1"/>
</dbReference>
<dbReference type="Gene3D" id="3.20.20.70">
    <property type="entry name" value="Aldolase class I"/>
    <property type="match status" value="1"/>
</dbReference>
<dbReference type="PANTHER" id="PTHR12128:SF66">
    <property type="entry name" value="4-HYDROXY-2-OXOGLUTARATE ALDOLASE, MITOCHONDRIAL"/>
    <property type="match status" value="1"/>
</dbReference>
<dbReference type="UniPathway" id="UPA00034">
    <property type="reaction ID" value="UER00017"/>
</dbReference>
<dbReference type="OrthoDB" id="9782828at2"/>
<dbReference type="SMART" id="SM01130">
    <property type="entry name" value="DHDPS"/>
    <property type="match status" value="1"/>
</dbReference>
<keyword evidence="10 12" id="KW-0704">Schiff base</keyword>
<reference evidence="16 17" key="1">
    <citation type="submission" date="2019-03" db="EMBL/GenBank/DDBJ databases">
        <title>Complete genome sequence of Paenisporosarcina antarctica CGMCC 1.6503T.</title>
        <authorList>
            <person name="Rong J.-C."/>
            <person name="Chi N.-Y."/>
            <person name="Zhang Q.-F."/>
        </authorList>
    </citation>
    <scope>NUCLEOTIDE SEQUENCE [LARGE SCALE GENOMIC DNA]</scope>
    <source>
        <strain evidence="16 17">CGMCC 1.6503</strain>
    </source>
</reference>
<keyword evidence="8 12" id="KW-0457">Lysine biosynthesis</keyword>
<evidence type="ECO:0000256" key="10">
    <source>
        <dbReference type="ARBA" id="ARBA00023270"/>
    </source>
</evidence>
<evidence type="ECO:0000256" key="15">
    <source>
        <dbReference type="PIRSR" id="PIRSR001365-2"/>
    </source>
</evidence>
<keyword evidence="5 12" id="KW-0963">Cytoplasm</keyword>
<dbReference type="PANTHER" id="PTHR12128">
    <property type="entry name" value="DIHYDRODIPICOLINATE SYNTHASE"/>
    <property type="match status" value="1"/>
</dbReference>
<keyword evidence="6 12" id="KW-0028">Amino-acid biosynthesis</keyword>
<feature type="active site" description="Proton donor/acceptor" evidence="12 14">
    <location>
        <position position="134"/>
    </location>
</feature>
<dbReference type="Proteomes" id="UP000294292">
    <property type="component" value="Chromosome"/>
</dbReference>
<evidence type="ECO:0000256" key="12">
    <source>
        <dbReference type="HAMAP-Rule" id="MF_00418"/>
    </source>
</evidence>
<dbReference type="GO" id="GO:0019877">
    <property type="term" value="P:diaminopimelate biosynthetic process"/>
    <property type="evidence" value="ECO:0007669"/>
    <property type="project" value="UniProtKB-UniRule"/>
</dbReference>
<dbReference type="Pfam" id="PF00701">
    <property type="entry name" value="DHDPS"/>
    <property type="match status" value="1"/>
</dbReference>
<evidence type="ECO:0000256" key="8">
    <source>
        <dbReference type="ARBA" id="ARBA00023154"/>
    </source>
</evidence>
<evidence type="ECO:0000256" key="5">
    <source>
        <dbReference type="ARBA" id="ARBA00022490"/>
    </source>
</evidence>
<comment type="function">
    <text evidence="1 12">Catalyzes the condensation of (S)-aspartate-beta-semialdehyde [(S)-ASA] and pyruvate to 4-hydroxy-tetrahydrodipicolinate (HTPA).</text>
</comment>
<dbReference type="EMBL" id="CP038015">
    <property type="protein sequence ID" value="QBP41441.1"/>
    <property type="molecule type" value="Genomic_DNA"/>
</dbReference>
<feature type="site" description="Part of a proton relay during catalysis" evidence="12">
    <location>
        <position position="108"/>
    </location>
</feature>
<feature type="site" description="Part of a proton relay during catalysis" evidence="12">
    <location>
        <position position="45"/>
    </location>
</feature>
<dbReference type="GO" id="GO:0008840">
    <property type="term" value="F:4-hydroxy-tetrahydrodipicolinate synthase activity"/>
    <property type="evidence" value="ECO:0007669"/>
    <property type="project" value="UniProtKB-UniRule"/>
</dbReference>
<proteinExistence type="inferred from homology"/>
<dbReference type="AlphaFoldDB" id="A0A4P6ZY82"/>